<accession>A0ABR2K178</accession>
<dbReference type="InterPro" id="IPR023318">
    <property type="entry name" value="Ub_act_enz_dom_a_sf"/>
</dbReference>
<evidence type="ECO:0000256" key="3">
    <source>
        <dbReference type="ARBA" id="ARBA00022840"/>
    </source>
</evidence>
<evidence type="ECO:0000313" key="6">
    <source>
        <dbReference type="EMBL" id="KAK8884222.1"/>
    </source>
</evidence>
<comment type="similarity">
    <text evidence="4">Belongs to the ubiquitin-activating E1 family. UBA3 subfamily.</text>
</comment>
<dbReference type="SUPFAM" id="SSF69572">
    <property type="entry name" value="Activating enzymes of the ubiquitin-like proteins"/>
    <property type="match status" value="1"/>
</dbReference>
<dbReference type="SMART" id="SM01181">
    <property type="entry name" value="E2_bind"/>
    <property type="match status" value="1"/>
</dbReference>
<keyword evidence="4" id="KW-0436">Ligase</keyword>
<organism evidence="6 7">
    <name type="scientific">Tritrichomonas musculus</name>
    <dbReference type="NCBI Taxonomy" id="1915356"/>
    <lineage>
        <taxon>Eukaryota</taxon>
        <taxon>Metamonada</taxon>
        <taxon>Parabasalia</taxon>
        <taxon>Tritrichomonadida</taxon>
        <taxon>Tritrichomonadidae</taxon>
        <taxon>Tritrichomonas</taxon>
    </lineage>
</organism>
<evidence type="ECO:0000259" key="5">
    <source>
        <dbReference type="SMART" id="SM01181"/>
    </source>
</evidence>
<sequence length="412" mass="46416">MIPSSIDCLFEEQGPFCQEFYKPNDDGRKKFLESKILVIGAGGLGCELLKSLALTGFKNIDVIDMDTIDVSNLNRQFLFREADVGKPKSVVAANFIKRRVPSVNITSHFCKIQDFDDDFYKQFDVVIAGLDSVTARMWISDNLCRIARESSGKYSIPYIDGGTEEWRGHVKVIIPLKTACMQCQYELFPPPVVFQACTVATNPRQPEHCIIWAKEIQWPKLRGNESIDGDNDEHIRWIMEQAIEHQKEYHVDGEIDEKKTKGVVKNIIAAIASTQAVIAATCATEALKLVTGAGPNINNNFLFVGDSANGLYGNHFFFDKKDDCIACSRIINKLQYIEGETVRQLIDRIKNEYSYEVSSLRAPQKTIYMPIIAQTKDNLDKLVKEFVEEGDTLIASAKGRGIENFEFMIEGI</sequence>
<dbReference type="Gene3D" id="3.40.50.720">
    <property type="entry name" value="NAD(P)-binding Rossmann-like Domain"/>
    <property type="match status" value="1"/>
</dbReference>
<dbReference type="InterPro" id="IPR045886">
    <property type="entry name" value="ThiF/MoeB/HesA"/>
</dbReference>
<reference evidence="6 7" key="1">
    <citation type="submission" date="2024-04" db="EMBL/GenBank/DDBJ databases">
        <title>Tritrichomonas musculus Genome.</title>
        <authorList>
            <person name="Alves-Ferreira E."/>
            <person name="Grigg M."/>
            <person name="Lorenzi H."/>
            <person name="Galac M."/>
        </authorList>
    </citation>
    <scope>NUCLEOTIDE SEQUENCE [LARGE SCALE GENOMIC DNA]</scope>
    <source>
        <strain evidence="6 7">EAF2021</strain>
    </source>
</reference>
<dbReference type="InterPro" id="IPR035985">
    <property type="entry name" value="Ubiquitin-activating_enz"/>
</dbReference>
<gene>
    <name evidence="6" type="ORF">M9Y10_043328</name>
</gene>
<keyword evidence="7" id="KW-1185">Reference proteome</keyword>
<keyword evidence="3 4" id="KW-0067">ATP-binding</keyword>
<evidence type="ECO:0000256" key="1">
    <source>
        <dbReference type="ARBA" id="ARBA00022741"/>
    </source>
</evidence>
<proteinExistence type="inferred from homology"/>
<dbReference type="InterPro" id="IPR014929">
    <property type="entry name" value="E2-binding"/>
</dbReference>
<feature type="domain" description="E2 binding" evidence="5">
    <location>
        <begin position="334"/>
        <end position="406"/>
    </location>
</feature>
<dbReference type="Proteomes" id="UP001470230">
    <property type="component" value="Unassembled WGS sequence"/>
</dbReference>
<protein>
    <recommendedName>
        <fullName evidence="4">NEDD8-activating enzyme E1 catalytic subunit</fullName>
        <ecNumber evidence="4">6.2.1.64</ecNumber>
    </recommendedName>
</protein>
<dbReference type="EC" id="6.2.1.64" evidence="4"/>
<evidence type="ECO:0000256" key="4">
    <source>
        <dbReference type="RuleBase" id="RU368009"/>
    </source>
</evidence>
<keyword evidence="2 4" id="KW-0833">Ubl conjugation pathway</keyword>
<evidence type="ECO:0000256" key="2">
    <source>
        <dbReference type="ARBA" id="ARBA00022786"/>
    </source>
</evidence>
<evidence type="ECO:0000313" key="7">
    <source>
        <dbReference type="Proteomes" id="UP001470230"/>
    </source>
</evidence>
<comment type="function">
    <text evidence="4">Catalytic subunit of the dimeric E1 enzyme, which activates NEDD8.</text>
</comment>
<keyword evidence="1 4" id="KW-0547">Nucleotide-binding</keyword>
<comment type="pathway">
    <text evidence="4">Protein modification; protein neddylation.</text>
</comment>
<comment type="caution">
    <text evidence="6">The sequence shown here is derived from an EMBL/GenBank/DDBJ whole genome shotgun (WGS) entry which is preliminary data.</text>
</comment>
<dbReference type="InterPro" id="IPR000594">
    <property type="entry name" value="ThiF_NAD_FAD-bd"/>
</dbReference>
<dbReference type="EMBL" id="JAPFFF010000008">
    <property type="protein sequence ID" value="KAK8884222.1"/>
    <property type="molecule type" value="Genomic_DNA"/>
</dbReference>
<comment type="catalytic activity">
    <reaction evidence="4">
        <text>ATP + [NEDD8 protein] + [E1 NEDD8-activating enzyme]-L-cysteine = AMP + diphosphate + [E1 NEDD8-activating enzyme]-S-[NEDD8 protein]-yl-L-cysteine.</text>
        <dbReference type="EC" id="6.2.1.64"/>
    </reaction>
</comment>
<dbReference type="PANTHER" id="PTHR10953">
    <property type="entry name" value="UBIQUITIN-ACTIVATING ENZYME E1"/>
    <property type="match status" value="1"/>
</dbReference>
<name>A0ABR2K178_9EUKA</name>
<dbReference type="Gene3D" id="1.10.10.520">
    <property type="entry name" value="Ubiquitin activating enzymes (Uba3). Chain: B, domain 2"/>
    <property type="match status" value="1"/>
</dbReference>
<dbReference type="PANTHER" id="PTHR10953:SF6">
    <property type="entry name" value="NEDD8-ACTIVATING ENZYME E1 CATALYTIC SUBUNIT"/>
    <property type="match status" value="1"/>
</dbReference>
<dbReference type="Pfam" id="PF00899">
    <property type="entry name" value="ThiF"/>
    <property type="match status" value="1"/>
</dbReference>